<protein>
    <recommendedName>
        <fullName evidence="10">HAT C-terminal dimerisation domain-containing protein</fullName>
    </recommendedName>
</protein>
<keyword evidence="7" id="KW-0732">Signal</keyword>
<proteinExistence type="predicted"/>
<evidence type="ECO:0000256" key="6">
    <source>
        <dbReference type="SAM" id="MobiDB-lite"/>
    </source>
</evidence>
<accession>A0ABQ0L3D7</accession>
<feature type="non-terminal residue" evidence="8">
    <location>
        <position position="520"/>
    </location>
</feature>
<evidence type="ECO:0000256" key="3">
    <source>
        <dbReference type="ARBA" id="ARBA00022771"/>
    </source>
</evidence>
<keyword evidence="5" id="KW-0539">Nucleus</keyword>
<gene>
    <name evidence="8" type="ORF">MCHLO_03079</name>
</gene>
<evidence type="ECO:0000256" key="1">
    <source>
        <dbReference type="ARBA" id="ARBA00004123"/>
    </source>
</evidence>
<dbReference type="PANTHER" id="PTHR46481:SF10">
    <property type="entry name" value="ZINC FINGER BED DOMAIN-CONTAINING PROTEIN 39"/>
    <property type="match status" value="1"/>
</dbReference>
<feature type="chain" id="PRO_5046807641" description="HAT C-terminal dimerisation domain-containing protein" evidence="7">
    <location>
        <begin position="20"/>
        <end position="520"/>
    </location>
</feature>
<evidence type="ECO:0000256" key="7">
    <source>
        <dbReference type="SAM" id="SignalP"/>
    </source>
</evidence>
<evidence type="ECO:0000256" key="5">
    <source>
        <dbReference type="ARBA" id="ARBA00023242"/>
    </source>
</evidence>
<evidence type="ECO:0000256" key="2">
    <source>
        <dbReference type="ARBA" id="ARBA00022723"/>
    </source>
</evidence>
<name>A0ABQ0L3D7_MYCCL</name>
<evidence type="ECO:0000256" key="4">
    <source>
        <dbReference type="ARBA" id="ARBA00022833"/>
    </source>
</evidence>
<comment type="subcellular location">
    <subcellularLocation>
        <location evidence="1">Nucleus</location>
    </subcellularLocation>
</comment>
<dbReference type="SUPFAM" id="SSF53098">
    <property type="entry name" value="Ribonuclease H-like"/>
    <property type="match status" value="1"/>
</dbReference>
<keyword evidence="3" id="KW-0863">Zinc-finger</keyword>
<keyword evidence="9" id="KW-1185">Reference proteome</keyword>
<evidence type="ECO:0008006" key="10">
    <source>
        <dbReference type="Google" id="ProtNLM"/>
    </source>
</evidence>
<dbReference type="InterPro" id="IPR052035">
    <property type="entry name" value="ZnF_BED_domain_contain"/>
</dbReference>
<sequence length="520" mass="59654">MLDGWTSANVLSIVGLVLQWVADNELRNVLIEMIPLGKSHTGYNLGQAIWEAFEAYGVTNKVRTRPFPSDPTHAGAGSQHRRRQRQQQPHYDGISRRSYRHQRPHEPRQHIFNLFVKAYLSPFMPSKAEIRALGDDREFDTTDDTEYLQALEDEDESVEAHDTAMINSINVDELLNARDLDLCVDEEEAQMAREAFRKLNWLGHRIFNSELLRKQLVEIALSLKIPNAEKKRMIRAILTRWNSVTDMLLRGLELQPALDRLCQTSTGRSSIKSLLLTNEEWQLLSQMAEVLTPFKDATLRISNNKHPRIFEVIPLIDILNEHLEDVAKQTHADVFVHEQDPKLVKDPKVVKTSVAAKKTKPKQWTMFVSVRVSAVRALGVVNKYYSKTDESIMYRAGLLMHPCYGKAYMRRVGWEVEWIDTAVDLMRTQWVTNYHEEDDEDEPGEASTVARKRSKFDVLDAVPVHSDPFEHFINSEPIGKGNCNDPILWWGTQSPYSSVAAWKKKNTVALIRMAQDFLGA</sequence>
<dbReference type="Proteomes" id="UP000815677">
    <property type="component" value="Unassembled WGS sequence"/>
</dbReference>
<dbReference type="PANTHER" id="PTHR46481">
    <property type="entry name" value="ZINC FINGER BED DOMAIN-CONTAINING PROTEIN 4"/>
    <property type="match status" value="1"/>
</dbReference>
<feature type="region of interest" description="Disordered" evidence="6">
    <location>
        <begin position="63"/>
        <end position="103"/>
    </location>
</feature>
<keyword evidence="2" id="KW-0479">Metal-binding</keyword>
<organism evidence="8 9">
    <name type="scientific">Mycena chlorophos</name>
    <name type="common">Agaric fungus</name>
    <name type="synonym">Agaricus chlorophos</name>
    <dbReference type="NCBI Taxonomy" id="658473"/>
    <lineage>
        <taxon>Eukaryota</taxon>
        <taxon>Fungi</taxon>
        <taxon>Dikarya</taxon>
        <taxon>Basidiomycota</taxon>
        <taxon>Agaricomycotina</taxon>
        <taxon>Agaricomycetes</taxon>
        <taxon>Agaricomycetidae</taxon>
        <taxon>Agaricales</taxon>
        <taxon>Marasmiineae</taxon>
        <taxon>Mycenaceae</taxon>
        <taxon>Mycena</taxon>
    </lineage>
</organism>
<feature type="signal peptide" evidence="7">
    <location>
        <begin position="1"/>
        <end position="19"/>
    </location>
</feature>
<evidence type="ECO:0000313" key="9">
    <source>
        <dbReference type="Proteomes" id="UP000815677"/>
    </source>
</evidence>
<keyword evidence="4" id="KW-0862">Zinc</keyword>
<reference evidence="8" key="1">
    <citation type="submission" date="2014-09" db="EMBL/GenBank/DDBJ databases">
        <title>Genome sequence of the luminous mushroom Mycena chlorophos for searching fungal bioluminescence genes.</title>
        <authorList>
            <person name="Tanaka Y."/>
            <person name="Kasuga D."/>
            <person name="Oba Y."/>
            <person name="Hase S."/>
            <person name="Sato K."/>
            <person name="Oba Y."/>
            <person name="Sakakibara Y."/>
        </authorList>
    </citation>
    <scope>NUCLEOTIDE SEQUENCE</scope>
</reference>
<dbReference type="EMBL" id="DF841404">
    <property type="protein sequence ID" value="GAT45507.1"/>
    <property type="molecule type" value="Genomic_DNA"/>
</dbReference>
<evidence type="ECO:0000313" key="8">
    <source>
        <dbReference type="EMBL" id="GAT45507.1"/>
    </source>
</evidence>
<dbReference type="InterPro" id="IPR012337">
    <property type="entry name" value="RNaseH-like_sf"/>
</dbReference>